<name>A0A182IYK9_ANOAO</name>
<evidence type="ECO:0000313" key="2">
    <source>
        <dbReference type="EnsemblMetazoa" id="AATE007981-PA.1"/>
    </source>
</evidence>
<dbReference type="Pfam" id="PF09072">
    <property type="entry name" value="TMA7"/>
    <property type="match status" value="1"/>
</dbReference>
<dbReference type="VEuPathDB" id="VectorBase:AATE007981"/>
<dbReference type="EnsemblMetazoa" id="AATE007981-RA">
    <property type="protein sequence ID" value="AATE007981-PA.1"/>
    <property type="gene ID" value="AATE007981"/>
</dbReference>
<dbReference type="InterPro" id="IPR015157">
    <property type="entry name" value="TMA7"/>
</dbReference>
<sequence length="145" mass="14598">MSGREGGKKKPLKAPKKEQAEMDDDDVAFKQKQKEAQKALDAAKQKAAKGGPLLQGGIKKSVAMVVQAELHASVGAVAPPPNAANGVALCHDTPTGSVAMVVVVVELVAGGPGYDGGNVGGGGGVGRFLTLNLKLNDSARGVGNM</sequence>
<proteinExistence type="predicted"/>
<feature type="region of interest" description="Disordered" evidence="1">
    <location>
        <begin position="1"/>
        <end position="49"/>
    </location>
</feature>
<reference evidence="2" key="1">
    <citation type="submission" date="2022-08" db="UniProtKB">
        <authorList>
            <consortium name="EnsemblMetazoa"/>
        </authorList>
    </citation>
    <scope>IDENTIFICATION</scope>
    <source>
        <strain evidence="2">EBRO</strain>
    </source>
</reference>
<dbReference type="AlphaFoldDB" id="A0A182IYK9"/>
<dbReference type="PANTHER" id="PTHR28632">
    <property type="entry name" value="TRANSLATION MACHINERY-ASSOCIATED PROTEIN 7"/>
    <property type="match status" value="1"/>
</dbReference>
<dbReference type="STRING" id="41427.A0A182IYK9"/>
<feature type="compositionally biased region" description="Basic and acidic residues" evidence="1">
    <location>
        <begin position="27"/>
        <end position="44"/>
    </location>
</feature>
<accession>A0A182IYK9</accession>
<organism evidence="2">
    <name type="scientific">Anopheles atroparvus</name>
    <name type="common">European mosquito</name>
    <dbReference type="NCBI Taxonomy" id="41427"/>
    <lineage>
        <taxon>Eukaryota</taxon>
        <taxon>Metazoa</taxon>
        <taxon>Ecdysozoa</taxon>
        <taxon>Arthropoda</taxon>
        <taxon>Hexapoda</taxon>
        <taxon>Insecta</taxon>
        <taxon>Pterygota</taxon>
        <taxon>Neoptera</taxon>
        <taxon>Endopterygota</taxon>
        <taxon>Diptera</taxon>
        <taxon>Nematocera</taxon>
        <taxon>Culicoidea</taxon>
        <taxon>Culicidae</taxon>
        <taxon>Anophelinae</taxon>
        <taxon>Anopheles</taxon>
    </lineage>
</organism>
<protein>
    <submittedName>
        <fullName evidence="2">Uncharacterized protein</fullName>
    </submittedName>
</protein>
<evidence type="ECO:0000256" key="1">
    <source>
        <dbReference type="SAM" id="MobiDB-lite"/>
    </source>
</evidence>